<feature type="active site" description="Acyl-ester intermediate" evidence="7">
    <location>
        <position position="476"/>
    </location>
</feature>
<comment type="catalytic activity">
    <reaction evidence="6 7">
        <text>L-glutamyl-tRNA(Gln) + L-glutamine + ATP + H2O = L-glutaminyl-tRNA(Gln) + L-glutamate + ADP + phosphate + H(+)</text>
        <dbReference type="Rhea" id="RHEA:17521"/>
        <dbReference type="Rhea" id="RHEA-COMP:9681"/>
        <dbReference type="Rhea" id="RHEA-COMP:9684"/>
        <dbReference type="ChEBI" id="CHEBI:15377"/>
        <dbReference type="ChEBI" id="CHEBI:15378"/>
        <dbReference type="ChEBI" id="CHEBI:29985"/>
        <dbReference type="ChEBI" id="CHEBI:30616"/>
        <dbReference type="ChEBI" id="CHEBI:43474"/>
        <dbReference type="ChEBI" id="CHEBI:58359"/>
        <dbReference type="ChEBI" id="CHEBI:78520"/>
        <dbReference type="ChEBI" id="CHEBI:78521"/>
        <dbReference type="ChEBI" id="CHEBI:456216"/>
        <dbReference type="EC" id="6.3.5.7"/>
    </reaction>
</comment>
<keyword evidence="5 7" id="KW-0648">Protein biosynthesis</keyword>
<sequence>MKRKSTSDLPTPKVRKQAPVDDHKVKFSSTEKSAKTASPASTERKSILKKPLRSESSTASKDSKPKLTMSASALLKANTKAASKTQLLPQKGRPQPVPIAATRGDVTGGMGRKRRARREDKEEVNSGDDSDSDNDGEDEKDSGDDAEESDEDDFEGMPATVKKTSKKHTEENMAEAMSKILGSSLRKADASTPILARSRGAERKIEEEKMEAKARKAISNEKKRLANRDRVKPDYTGMEYEKKLRKVATRGVVQLFNAIKVQQKATDDLTEKVRPITTNSKDKVANLTKASFLDLLKSGTKVGAVTPTAEAEECLKNIAKYNQYTNAFVDLTQPDHIRSQAAEATRRWESEAAKSAVDGAVMGYKMNFCTSDLRTTCSSAMLENFKAPYTATAIELLEKAGVIMGGKINMDEFGMGSHNVHSHAGPARNPFRIIGRSPDEAKELEARSAGGSSGGSAAAVASNMCFAALGSDTGGSVRLPASYCGVVGFKPSYGRISRWGLVAYASSLDTVGTLTKTVDDAQTIYDIMAKEDPKDSTCLTERQRKAIADTINPIDLTKFSDQEVKTKPLLGVRVGIPQEFNVAELAPATKDLWRRGIQALKVAGAVVIPVSLPNTKLAVGAYFTLATAEASSNLQRYDGIRYGHQSDKNDEKDALYTHTRMEGFGKEVKRRILLGTYVLTSGSFDNFFLRAQKIRQMVRNDFDRVFSRRNAITGSCGNLVEDFENDNSAATRVHALLTPVAVSTAPKLKDVIGDQIDPVDAFLDDIFTIPASLAGIPSMSVPFGTCTKDGFPMGLQVISQYGDEEMVFKVARVIEEKGKGMCSEKQGEQ</sequence>
<dbReference type="GO" id="GO:0006364">
    <property type="term" value="P:rRNA processing"/>
    <property type="evidence" value="ECO:0007669"/>
    <property type="project" value="InterPro"/>
</dbReference>
<name>A0A9P7XYJ6_9FUNG</name>
<evidence type="ECO:0000256" key="4">
    <source>
        <dbReference type="ARBA" id="ARBA00022840"/>
    </source>
</evidence>
<comment type="caution">
    <text evidence="10">The sequence shown here is derived from an EMBL/GenBank/DDBJ whole genome shotgun (WGS) entry which is preliminary data.</text>
</comment>
<dbReference type="GO" id="GO:0005739">
    <property type="term" value="C:mitochondrion"/>
    <property type="evidence" value="ECO:0007669"/>
    <property type="project" value="UniProtKB-SubCell"/>
</dbReference>
<dbReference type="InterPro" id="IPR036928">
    <property type="entry name" value="AS_sf"/>
</dbReference>
<protein>
    <recommendedName>
        <fullName evidence="7">Glutamyl-tRNA(Gln) amidotransferase subunit A, mitochondrial</fullName>
        <shortName evidence="7">Glu-AdT subunit A</shortName>
        <ecNumber evidence="7">6.3.5.7</ecNumber>
    </recommendedName>
</protein>
<dbReference type="SUPFAM" id="SSF75304">
    <property type="entry name" value="Amidase signature (AS) enzymes"/>
    <property type="match status" value="1"/>
</dbReference>
<dbReference type="OrthoDB" id="421993at2759"/>
<feature type="domain" description="Amidase" evidence="9">
    <location>
        <begin position="312"/>
        <end position="807"/>
    </location>
</feature>
<dbReference type="Pfam" id="PF07890">
    <property type="entry name" value="Rrp15p"/>
    <property type="match status" value="1"/>
</dbReference>
<dbReference type="PROSITE" id="PS00571">
    <property type="entry name" value="AMIDASES"/>
    <property type="match status" value="1"/>
</dbReference>
<feature type="compositionally biased region" description="Polar residues" evidence="8">
    <location>
        <begin position="27"/>
        <end position="41"/>
    </location>
</feature>
<dbReference type="EMBL" id="JAHRHY010000005">
    <property type="protein sequence ID" value="KAG9068947.1"/>
    <property type="molecule type" value="Genomic_DNA"/>
</dbReference>
<comment type="subunit">
    <text evidence="7">Subunit of the heterotrimeric GatCAB amidotransferase (AdT) complex, composed of A, B and C subunits.</text>
</comment>
<keyword evidence="2 7" id="KW-0436">Ligase</keyword>
<dbReference type="Pfam" id="PF01425">
    <property type="entry name" value="Amidase"/>
    <property type="match status" value="1"/>
</dbReference>
<comment type="similarity">
    <text evidence="1 7">Belongs to the amidase family. GatA subfamily.</text>
</comment>
<gene>
    <name evidence="10" type="primary">HER2</name>
    <name evidence="10" type="ORF">KI688_009837</name>
</gene>
<dbReference type="Gene3D" id="3.90.1300.10">
    <property type="entry name" value="Amidase signature (AS) domain"/>
    <property type="match status" value="1"/>
</dbReference>
<evidence type="ECO:0000256" key="7">
    <source>
        <dbReference type="HAMAP-Rule" id="MF_03150"/>
    </source>
</evidence>
<dbReference type="AlphaFoldDB" id="A0A9P7XYJ6"/>
<evidence type="ECO:0000256" key="1">
    <source>
        <dbReference type="ARBA" id="ARBA00008069"/>
    </source>
</evidence>
<evidence type="ECO:0000256" key="5">
    <source>
        <dbReference type="ARBA" id="ARBA00022917"/>
    </source>
</evidence>
<evidence type="ECO:0000256" key="6">
    <source>
        <dbReference type="ARBA" id="ARBA00047407"/>
    </source>
</evidence>
<dbReference type="GO" id="GO:0050567">
    <property type="term" value="F:glutaminyl-tRNA synthase (glutamine-hydrolyzing) activity"/>
    <property type="evidence" value="ECO:0007669"/>
    <property type="project" value="UniProtKB-UniRule"/>
</dbReference>
<dbReference type="InterPro" id="IPR012459">
    <property type="entry name" value="Rrp15"/>
</dbReference>
<reference evidence="10" key="1">
    <citation type="submission" date="2021-06" db="EMBL/GenBank/DDBJ databases">
        <title>Genome Sequence of Mortierella hyaline Strain SCG-10, a Cold-Adapted, Nitrate-Reducing Fungus Isolated from Soil in Minnesota, USA.</title>
        <authorList>
            <person name="Aldossari N."/>
        </authorList>
    </citation>
    <scope>NUCLEOTIDE SEQUENCE</scope>
    <source>
        <strain evidence="10">SCG-10</strain>
    </source>
</reference>
<evidence type="ECO:0000256" key="8">
    <source>
        <dbReference type="SAM" id="MobiDB-lite"/>
    </source>
</evidence>
<feature type="region of interest" description="Disordered" evidence="8">
    <location>
        <begin position="1"/>
        <end position="172"/>
    </location>
</feature>
<dbReference type="InterPro" id="IPR004412">
    <property type="entry name" value="GatA"/>
</dbReference>
<organism evidence="10 11">
    <name type="scientific">Linnemannia hyalina</name>
    <dbReference type="NCBI Taxonomy" id="64524"/>
    <lineage>
        <taxon>Eukaryota</taxon>
        <taxon>Fungi</taxon>
        <taxon>Fungi incertae sedis</taxon>
        <taxon>Mucoromycota</taxon>
        <taxon>Mortierellomycotina</taxon>
        <taxon>Mortierellomycetes</taxon>
        <taxon>Mortierellales</taxon>
        <taxon>Mortierellaceae</taxon>
        <taxon>Linnemannia</taxon>
    </lineage>
</organism>
<proteinExistence type="inferred from homology"/>
<comment type="subcellular location">
    <subcellularLocation>
        <location evidence="7">Mitochondrion</location>
    </subcellularLocation>
</comment>
<dbReference type="InterPro" id="IPR023631">
    <property type="entry name" value="Amidase_dom"/>
</dbReference>
<evidence type="ECO:0000256" key="2">
    <source>
        <dbReference type="ARBA" id="ARBA00022598"/>
    </source>
</evidence>
<dbReference type="Proteomes" id="UP000707451">
    <property type="component" value="Unassembled WGS sequence"/>
</dbReference>
<evidence type="ECO:0000313" key="10">
    <source>
        <dbReference type="EMBL" id="KAG9068947.1"/>
    </source>
</evidence>
<feature type="active site" description="Charge relay system" evidence="7">
    <location>
        <position position="452"/>
    </location>
</feature>
<feature type="compositionally biased region" description="Acidic residues" evidence="8">
    <location>
        <begin position="125"/>
        <end position="155"/>
    </location>
</feature>
<accession>A0A9P7XYJ6</accession>
<dbReference type="GO" id="GO:0005524">
    <property type="term" value="F:ATP binding"/>
    <property type="evidence" value="ECO:0007669"/>
    <property type="project" value="UniProtKB-KW"/>
</dbReference>
<comment type="function">
    <text evidence="7">Allows the formation of correctly charged Gln-tRNA(Gln) through the transamidation of misacylated Glu-tRNA(Gln) in the mitochondria. The reaction takes place in the presence of glutamine and ATP through an activated gamma-phospho-Glu-tRNA(Gln).</text>
</comment>
<dbReference type="EC" id="6.3.5.7" evidence="7"/>
<dbReference type="GO" id="GO:0030956">
    <property type="term" value="C:glutamyl-tRNA(Gln) amidotransferase complex"/>
    <property type="evidence" value="ECO:0007669"/>
    <property type="project" value="UniProtKB-UniRule"/>
</dbReference>
<keyword evidence="7" id="KW-0496">Mitochondrion</keyword>
<keyword evidence="4 7" id="KW-0067">ATP-binding</keyword>
<dbReference type="PANTHER" id="PTHR11895:SF7">
    <property type="entry name" value="GLUTAMYL-TRNA(GLN) AMIDOTRANSFERASE SUBUNIT A, MITOCHONDRIAL"/>
    <property type="match status" value="1"/>
</dbReference>
<evidence type="ECO:0000256" key="3">
    <source>
        <dbReference type="ARBA" id="ARBA00022741"/>
    </source>
</evidence>
<dbReference type="GO" id="GO:0032543">
    <property type="term" value="P:mitochondrial translation"/>
    <property type="evidence" value="ECO:0007669"/>
    <property type="project" value="UniProtKB-UniRule"/>
</dbReference>
<evidence type="ECO:0000313" key="11">
    <source>
        <dbReference type="Proteomes" id="UP000707451"/>
    </source>
</evidence>
<feature type="active site" description="Charge relay system" evidence="7">
    <location>
        <position position="365"/>
    </location>
</feature>
<dbReference type="InterPro" id="IPR000120">
    <property type="entry name" value="Amidase"/>
</dbReference>
<keyword evidence="11" id="KW-1185">Reference proteome</keyword>
<dbReference type="PANTHER" id="PTHR11895">
    <property type="entry name" value="TRANSAMIDASE"/>
    <property type="match status" value="1"/>
</dbReference>
<dbReference type="GO" id="GO:0070681">
    <property type="term" value="P:glutaminyl-tRNAGln biosynthesis via transamidation"/>
    <property type="evidence" value="ECO:0007669"/>
    <property type="project" value="UniProtKB-UniRule"/>
</dbReference>
<evidence type="ECO:0000259" key="9">
    <source>
        <dbReference type="Pfam" id="PF01425"/>
    </source>
</evidence>
<dbReference type="InterPro" id="IPR020556">
    <property type="entry name" value="Amidase_CS"/>
</dbReference>
<dbReference type="HAMAP" id="MF_00120">
    <property type="entry name" value="GatA"/>
    <property type="match status" value="1"/>
</dbReference>
<keyword evidence="3 7" id="KW-0547">Nucleotide-binding</keyword>